<evidence type="ECO:0000313" key="4">
    <source>
        <dbReference type="Proteomes" id="UP000504607"/>
    </source>
</evidence>
<sequence>MFSSVSCFLTRFHGRRLFGALLCHLSSTTTTPSAAVGNGTAAKPHFMVDYLVSSCGFSLAEASKLSKTLSHLDSLENPEAVLRLLRSHGIDDAHLRKLISARPRWLCSDADKTLAPKLRAFQHLGFSGLGLAQFIHSNPEALDLNLHRTVLPRIEFWSGLIGSPERLMVLFKQTRFLYVRVDRTVIPNLSLLRDRGFPEKRIASVLRKNPELVMLKADKFRATVERVEDLGIPGSSRMFPWALWAVATLSKTMFKTKLDLMKSFGWSEEQFLCAFRRNPMFLTVSEKTLRDKMDFFLKEAECDPSFLALRAELLTYSVEKRLIPRHRVLMALKLRGFCTREYKFSNIIVWPEKKFLEKFIIPYEDKVPGLRDMLIAACSRGDAN</sequence>
<evidence type="ECO:0000256" key="3">
    <source>
        <dbReference type="ARBA" id="ARBA00022946"/>
    </source>
</evidence>
<organism evidence="4 5">
    <name type="scientific">Elaeis guineensis var. tenera</name>
    <name type="common">Oil palm</name>
    <dbReference type="NCBI Taxonomy" id="51953"/>
    <lineage>
        <taxon>Eukaryota</taxon>
        <taxon>Viridiplantae</taxon>
        <taxon>Streptophyta</taxon>
        <taxon>Embryophyta</taxon>
        <taxon>Tracheophyta</taxon>
        <taxon>Spermatophyta</taxon>
        <taxon>Magnoliopsida</taxon>
        <taxon>Liliopsida</taxon>
        <taxon>Arecaceae</taxon>
        <taxon>Arecoideae</taxon>
        <taxon>Cocoseae</taxon>
        <taxon>Elaeidinae</taxon>
        <taxon>Elaeis</taxon>
    </lineage>
</organism>
<keyword evidence="3" id="KW-0809">Transit peptide</keyword>
<dbReference type="FunFam" id="1.25.70.10:FF:000001">
    <property type="entry name" value="Mitochondrial transcription termination factor-like"/>
    <property type="match status" value="1"/>
</dbReference>
<dbReference type="GO" id="GO:0006353">
    <property type="term" value="P:DNA-templated transcription termination"/>
    <property type="evidence" value="ECO:0007669"/>
    <property type="project" value="UniProtKB-KW"/>
</dbReference>
<keyword evidence="4" id="KW-1185">Reference proteome</keyword>
<dbReference type="SMART" id="SM00733">
    <property type="entry name" value="Mterf"/>
    <property type="match status" value="6"/>
</dbReference>
<dbReference type="InParanoid" id="A0A6I9RIX8"/>
<keyword evidence="2" id="KW-0804">Transcription</keyword>
<dbReference type="GeneID" id="105049158"/>
<dbReference type="RefSeq" id="XP_073117203.1">
    <property type="nucleotide sequence ID" value="XM_073261102.1"/>
</dbReference>
<dbReference type="RefSeq" id="XP_073117204.1">
    <property type="nucleotide sequence ID" value="XM_073261103.1"/>
</dbReference>
<gene>
    <name evidence="5" type="primary">LOC105049158</name>
</gene>
<dbReference type="Gene3D" id="1.25.70.10">
    <property type="entry name" value="Transcription termination factor 3, mitochondrial"/>
    <property type="match status" value="1"/>
</dbReference>
<reference evidence="5" key="1">
    <citation type="submission" date="2025-08" db="UniProtKB">
        <authorList>
            <consortium name="RefSeq"/>
        </authorList>
    </citation>
    <scope>IDENTIFICATION</scope>
</reference>
<dbReference type="OrthoDB" id="785478at2759"/>
<evidence type="ECO:0000256" key="1">
    <source>
        <dbReference type="ARBA" id="ARBA00007692"/>
    </source>
</evidence>
<evidence type="ECO:0000256" key="2">
    <source>
        <dbReference type="ARBA" id="ARBA00022472"/>
    </source>
</evidence>
<dbReference type="FunCoup" id="A0A6I9RIX8">
    <property type="interactions" value="29"/>
</dbReference>
<dbReference type="PANTHER" id="PTHR13068">
    <property type="entry name" value="CGI-12 PROTEIN-RELATED"/>
    <property type="match status" value="1"/>
</dbReference>
<dbReference type="PANTHER" id="PTHR13068:SF242">
    <property type="entry name" value="OS04G0637500 PROTEIN"/>
    <property type="match status" value="1"/>
</dbReference>
<evidence type="ECO:0000313" key="5">
    <source>
        <dbReference type="RefSeq" id="XP_010927031.1"/>
    </source>
</evidence>
<protein>
    <submittedName>
        <fullName evidence="5">Uncharacterized protein LOC105049158</fullName>
    </submittedName>
</protein>
<dbReference type="Proteomes" id="UP000504607">
    <property type="component" value="Chromosome 7"/>
</dbReference>
<dbReference type="AlphaFoldDB" id="A0A6I9RIX8"/>
<dbReference type="GO" id="GO:0003676">
    <property type="term" value="F:nucleic acid binding"/>
    <property type="evidence" value="ECO:0007669"/>
    <property type="project" value="InterPro"/>
</dbReference>
<dbReference type="InterPro" id="IPR038538">
    <property type="entry name" value="MTERF_sf"/>
</dbReference>
<comment type="similarity">
    <text evidence="1">Belongs to the mTERF family.</text>
</comment>
<name>A0A6I9RIX8_ELAGV</name>
<dbReference type="InterPro" id="IPR003690">
    <property type="entry name" value="MTERF"/>
</dbReference>
<keyword evidence="2" id="KW-0806">Transcription termination</keyword>
<dbReference type="Pfam" id="PF02536">
    <property type="entry name" value="mTERF"/>
    <property type="match status" value="1"/>
</dbReference>
<accession>A0A6I9RIX8</accession>
<proteinExistence type="inferred from homology"/>
<dbReference type="RefSeq" id="XP_010927031.1">
    <property type="nucleotide sequence ID" value="XM_010928729.3"/>
</dbReference>
<keyword evidence="2" id="KW-0805">Transcription regulation</keyword>